<evidence type="ECO:0000313" key="12">
    <source>
        <dbReference type="EMBL" id="KAJ6641722.1"/>
    </source>
</evidence>
<accession>A0A9Q0N123</accession>
<comment type="subcellular location">
    <subcellularLocation>
        <location evidence="9">Membrane</location>
        <topology evidence="9">Multi-pass membrane protein</topology>
    </subcellularLocation>
    <subcellularLocation>
        <location evidence="1">Mitochondrion inner membrane</location>
        <topology evidence="1">Multi-pass membrane protein</topology>
    </subcellularLocation>
</comment>
<keyword evidence="5" id="KW-0809">Transit peptide</keyword>
<dbReference type="GO" id="GO:0005743">
    <property type="term" value="C:mitochondrial inner membrane"/>
    <property type="evidence" value="ECO:0007669"/>
    <property type="project" value="UniProtKB-SubCell"/>
</dbReference>
<dbReference type="Pfam" id="PF02096">
    <property type="entry name" value="60KD_IMP"/>
    <property type="match status" value="1"/>
</dbReference>
<keyword evidence="13" id="KW-1185">Reference proteome</keyword>
<dbReference type="AlphaFoldDB" id="A0A9Q0N123"/>
<protein>
    <submittedName>
        <fullName evidence="12">Mitochondrial inner membrane protein OXA1L</fullName>
    </submittedName>
</protein>
<sequence length="425" mass="47360">MLSRCTGAIRGKSIRNVAIVLKIEAKTTTSLQCRNLHIAQQRRAQILANRQLLGCHSVLSTTSFRSLSELTNNQSADPDLTDTLPKIPDAPLPIEDVGPTLAANGEPAFETLGLGGYSPVGLVQSAMEYLHVTLDLPWWGVIMCGTIAVRTLIFPLVILTQRNAAKMSNNMPQLQTLQLKMSDARQTGNHMESARLAHEMHQFMKDKDVSPFKSLLVPLAQAPVFISFFMGLRQMANAPVESLRTGGLFWFTDLTMPDQYYLLPIITSTTLYITILVGTDGAKLSQQTTQTLKYVLRVLPIVIFPFTINFPGAILCYWVCSNFISLIQVGVLRVPAVRDFFKIEKLITYSPDSLPMKKKGFVEGFKESMTNMKISRELAERERIDMVQFQRAGTGPIVKTFKFDPTKVQKMPTVLGSATVETKKR</sequence>
<dbReference type="NCBIfam" id="TIGR03592">
    <property type="entry name" value="yidC_oxa1_cterm"/>
    <property type="match status" value="1"/>
</dbReference>
<evidence type="ECO:0000256" key="2">
    <source>
        <dbReference type="ARBA" id="ARBA00009877"/>
    </source>
</evidence>
<gene>
    <name evidence="12" type="primary">Oxa1l</name>
    <name evidence="12" type="ORF">Bhyg_06662</name>
</gene>
<dbReference type="PANTHER" id="PTHR12428">
    <property type="entry name" value="OXA1"/>
    <property type="match status" value="1"/>
</dbReference>
<evidence type="ECO:0000256" key="6">
    <source>
        <dbReference type="ARBA" id="ARBA00022989"/>
    </source>
</evidence>
<name>A0A9Q0N123_9DIPT</name>
<keyword evidence="8 10" id="KW-0472">Membrane</keyword>
<feature type="transmembrane region" description="Helical" evidence="10">
    <location>
        <begin position="294"/>
        <end position="319"/>
    </location>
</feature>
<keyword evidence="4" id="KW-0999">Mitochondrion inner membrane</keyword>
<dbReference type="CDD" id="cd20069">
    <property type="entry name" value="5TM_Oxa1-like"/>
    <property type="match status" value="1"/>
</dbReference>
<evidence type="ECO:0000256" key="9">
    <source>
        <dbReference type="RuleBase" id="RU003945"/>
    </source>
</evidence>
<comment type="caution">
    <text evidence="12">The sequence shown here is derived from an EMBL/GenBank/DDBJ whole genome shotgun (WGS) entry which is preliminary data.</text>
</comment>
<evidence type="ECO:0000256" key="5">
    <source>
        <dbReference type="ARBA" id="ARBA00022946"/>
    </source>
</evidence>
<evidence type="ECO:0000256" key="1">
    <source>
        <dbReference type="ARBA" id="ARBA00004448"/>
    </source>
</evidence>
<feature type="domain" description="Membrane insertase YidC/Oxa/ALB C-terminal" evidence="11">
    <location>
        <begin position="138"/>
        <end position="329"/>
    </location>
</feature>
<keyword evidence="3 9" id="KW-0812">Transmembrane</keyword>
<dbReference type="InterPro" id="IPR028055">
    <property type="entry name" value="YidC/Oxa/ALB_C"/>
</dbReference>
<evidence type="ECO:0000259" key="11">
    <source>
        <dbReference type="Pfam" id="PF02096"/>
    </source>
</evidence>
<feature type="transmembrane region" description="Helical" evidence="10">
    <location>
        <begin position="260"/>
        <end position="282"/>
    </location>
</feature>
<dbReference type="GO" id="GO:0032977">
    <property type="term" value="F:membrane insertase activity"/>
    <property type="evidence" value="ECO:0007669"/>
    <property type="project" value="InterPro"/>
</dbReference>
<dbReference type="PANTHER" id="PTHR12428:SF66">
    <property type="entry name" value="MITOCHONDRIAL INNER MEMBRANE PROTEIN OXA1L"/>
    <property type="match status" value="1"/>
</dbReference>
<dbReference type="GO" id="GO:0032979">
    <property type="term" value="P:protein insertion into mitochondrial inner membrane from matrix"/>
    <property type="evidence" value="ECO:0007669"/>
    <property type="project" value="TreeGrafter"/>
</dbReference>
<proteinExistence type="inferred from homology"/>
<feature type="transmembrane region" description="Helical" evidence="10">
    <location>
        <begin position="136"/>
        <end position="159"/>
    </location>
</feature>
<dbReference type="EMBL" id="WJQU01000002">
    <property type="protein sequence ID" value="KAJ6641722.1"/>
    <property type="molecule type" value="Genomic_DNA"/>
</dbReference>
<keyword evidence="7" id="KW-0496">Mitochondrion</keyword>
<keyword evidence="6 10" id="KW-1133">Transmembrane helix</keyword>
<dbReference type="OrthoDB" id="2148490at2759"/>
<evidence type="ECO:0000256" key="7">
    <source>
        <dbReference type="ARBA" id="ARBA00023128"/>
    </source>
</evidence>
<organism evidence="12 13">
    <name type="scientific">Pseudolycoriella hygida</name>
    <dbReference type="NCBI Taxonomy" id="35572"/>
    <lineage>
        <taxon>Eukaryota</taxon>
        <taxon>Metazoa</taxon>
        <taxon>Ecdysozoa</taxon>
        <taxon>Arthropoda</taxon>
        <taxon>Hexapoda</taxon>
        <taxon>Insecta</taxon>
        <taxon>Pterygota</taxon>
        <taxon>Neoptera</taxon>
        <taxon>Endopterygota</taxon>
        <taxon>Diptera</taxon>
        <taxon>Nematocera</taxon>
        <taxon>Sciaroidea</taxon>
        <taxon>Sciaridae</taxon>
        <taxon>Pseudolycoriella</taxon>
    </lineage>
</organism>
<evidence type="ECO:0000256" key="3">
    <source>
        <dbReference type="ARBA" id="ARBA00022692"/>
    </source>
</evidence>
<reference evidence="12" key="1">
    <citation type="submission" date="2022-07" db="EMBL/GenBank/DDBJ databases">
        <authorList>
            <person name="Trinca V."/>
            <person name="Uliana J.V.C."/>
            <person name="Torres T.T."/>
            <person name="Ward R.J."/>
            <person name="Monesi N."/>
        </authorList>
    </citation>
    <scope>NUCLEOTIDE SEQUENCE</scope>
    <source>
        <strain evidence="12">HSMRA1968</strain>
        <tissue evidence="12">Whole embryos</tissue>
    </source>
</reference>
<evidence type="ECO:0000256" key="4">
    <source>
        <dbReference type="ARBA" id="ARBA00022792"/>
    </source>
</evidence>
<dbReference type="InterPro" id="IPR001708">
    <property type="entry name" value="YidC/ALB3/OXA1/COX18"/>
</dbReference>
<dbReference type="Proteomes" id="UP001151699">
    <property type="component" value="Chromosome B"/>
</dbReference>
<evidence type="ECO:0000256" key="8">
    <source>
        <dbReference type="ARBA" id="ARBA00023136"/>
    </source>
</evidence>
<evidence type="ECO:0000256" key="10">
    <source>
        <dbReference type="SAM" id="Phobius"/>
    </source>
</evidence>
<comment type="similarity">
    <text evidence="2 9">Belongs to the OXA1/ALB3/YidC family.</text>
</comment>
<evidence type="ECO:0000313" key="13">
    <source>
        <dbReference type="Proteomes" id="UP001151699"/>
    </source>
</evidence>